<dbReference type="PIRSF" id="PIRSF018688">
    <property type="entry name" value="UCP018688"/>
    <property type="match status" value="1"/>
</dbReference>
<feature type="domain" description="Phosphatidylglycerol lysyltransferase C-terminal" evidence="1">
    <location>
        <begin position="25"/>
        <end position="295"/>
    </location>
</feature>
<dbReference type="PANTHER" id="PTHR41373:SF1">
    <property type="entry name" value="PHOSPHATIDYLGLYCEROL LYSYLTRANSFERASE C-TERMINAL DOMAIN-CONTAINING PROTEIN"/>
    <property type="match status" value="1"/>
</dbReference>
<dbReference type="PANTHER" id="PTHR41373">
    <property type="entry name" value="DUF2156 DOMAIN-CONTAINING PROTEIN"/>
    <property type="match status" value="1"/>
</dbReference>
<sequence>MKFKPLGLEDRELFMKYMGEYYFNTYEYSFATLYLWRKMCNVEYAVCNDILIIKKSINNMGSYFMQPIGYDLNNLEDIILKLDRLEKECGGFINLFRDVELPFLHDINQTMGEKIKFVEDTDNFDYIYNSKDLIELTGNKYHGKKNHYNQFVNNYDYVIKEIKSREVIQDCMDFSLAWYESKEEKSEQLKFELYGVKDVLNNMEELNLLGMAVYVEGKMAGFTIGEKVNEKMAIIHVEKGDPEYKGIYAFINKEFAERNFSEVEFLNREEDLGIEGLRKVKSSYHPVRLEKKYIVDLQ</sequence>
<dbReference type="InterPro" id="IPR016181">
    <property type="entry name" value="Acyl_CoA_acyltransferase"/>
</dbReference>
<comment type="caution">
    <text evidence="2">The sequence shown here is derived from an EMBL/GenBank/DDBJ whole genome shotgun (WGS) entry which is preliminary data.</text>
</comment>
<gene>
    <name evidence="2" type="ORF">OXPF_26260</name>
</gene>
<organism evidence="2 3">
    <name type="scientific">Oxobacter pfennigii</name>
    <dbReference type="NCBI Taxonomy" id="36849"/>
    <lineage>
        <taxon>Bacteria</taxon>
        <taxon>Bacillati</taxon>
        <taxon>Bacillota</taxon>
        <taxon>Clostridia</taxon>
        <taxon>Eubacteriales</taxon>
        <taxon>Clostridiaceae</taxon>
        <taxon>Oxobacter</taxon>
    </lineage>
</organism>
<dbReference type="InterPro" id="IPR024320">
    <property type="entry name" value="LPG_synthase_C"/>
</dbReference>
<name>A0A0P8W7M3_9CLOT</name>
<keyword evidence="3" id="KW-1185">Reference proteome</keyword>
<dbReference type="AlphaFoldDB" id="A0A0P8W7M3"/>
<evidence type="ECO:0000313" key="2">
    <source>
        <dbReference type="EMBL" id="KPU43766.1"/>
    </source>
</evidence>
<dbReference type="Pfam" id="PF09924">
    <property type="entry name" value="LPG_synthase_C"/>
    <property type="match status" value="1"/>
</dbReference>
<dbReference type="EMBL" id="LKET01000035">
    <property type="protein sequence ID" value="KPU43766.1"/>
    <property type="molecule type" value="Genomic_DNA"/>
</dbReference>
<evidence type="ECO:0000313" key="3">
    <source>
        <dbReference type="Proteomes" id="UP000050326"/>
    </source>
</evidence>
<dbReference type="PATRIC" id="fig|36849.3.peg.2780"/>
<reference evidence="2 3" key="1">
    <citation type="submission" date="2015-09" db="EMBL/GenBank/DDBJ databases">
        <title>Genome sequence of Oxobacter pfennigii DSM 3222.</title>
        <authorList>
            <person name="Poehlein A."/>
            <person name="Bengelsdorf F.R."/>
            <person name="Schiel-Bengelsdorf B."/>
            <person name="Duerre P."/>
            <person name="Daniel R."/>
        </authorList>
    </citation>
    <scope>NUCLEOTIDE SEQUENCE [LARGE SCALE GENOMIC DNA]</scope>
    <source>
        <strain evidence="2 3">DSM 3222</strain>
    </source>
</reference>
<dbReference type="Gene3D" id="3.40.630.30">
    <property type="match status" value="1"/>
</dbReference>
<accession>A0A0P8W7M3</accession>
<dbReference type="Proteomes" id="UP000050326">
    <property type="component" value="Unassembled WGS sequence"/>
</dbReference>
<evidence type="ECO:0000259" key="1">
    <source>
        <dbReference type="Pfam" id="PF09924"/>
    </source>
</evidence>
<dbReference type="SUPFAM" id="SSF55729">
    <property type="entry name" value="Acyl-CoA N-acyltransferases (Nat)"/>
    <property type="match status" value="2"/>
</dbReference>
<dbReference type="InterPro" id="IPR016732">
    <property type="entry name" value="UCP018688"/>
</dbReference>
<protein>
    <recommendedName>
        <fullName evidence="1">Phosphatidylglycerol lysyltransferase C-terminal domain-containing protein</fullName>
    </recommendedName>
</protein>
<proteinExistence type="predicted"/>
<dbReference type="STRING" id="36849.OXPF_26260"/>